<dbReference type="EMBL" id="JACKTY010000031">
    <property type="protein sequence ID" value="MCV7228020.1"/>
    <property type="molecule type" value="Genomic_DNA"/>
</dbReference>
<gene>
    <name evidence="1" type="ORF">H7J73_18565</name>
</gene>
<reference evidence="1 2" key="1">
    <citation type="journal article" date="2022" name="BMC Genomics">
        <title>Comparative genome analysis of mycobacteria focusing on tRNA and non-coding RNA.</title>
        <authorList>
            <person name="Behra P.R.K."/>
            <person name="Pettersson B.M.F."/>
            <person name="Ramesh M."/>
            <person name="Das S."/>
            <person name="Dasgupta S."/>
            <person name="Kirsebom L.A."/>
        </authorList>
    </citation>
    <scope>NUCLEOTIDE SEQUENCE [LARGE SCALE GENOMIC DNA]</scope>
    <source>
        <strain evidence="1 2">DSM 44078</strain>
    </source>
</reference>
<organism evidence="1 2">
    <name type="scientific">Mycolicibacterium komossense</name>
    <dbReference type="NCBI Taxonomy" id="1779"/>
    <lineage>
        <taxon>Bacteria</taxon>
        <taxon>Bacillati</taxon>
        <taxon>Actinomycetota</taxon>
        <taxon>Actinomycetes</taxon>
        <taxon>Mycobacteriales</taxon>
        <taxon>Mycobacteriaceae</taxon>
        <taxon>Mycolicibacterium</taxon>
    </lineage>
</organism>
<protein>
    <submittedName>
        <fullName evidence="1">Asp23/Gls24 family envelope stress response protein</fullName>
    </submittedName>
</protein>
<sequence length="99" mass="10436">MTDSEQVGTRPDLADTVAAAVSAVDGVAELHGGMFGEAATYLPGRRVPGIRFGDRGTEIHVSLLFGYPLRPTAEAVRDAVAPLVAGPVHVTVEDVVRRR</sequence>
<evidence type="ECO:0000313" key="1">
    <source>
        <dbReference type="EMBL" id="MCV7228020.1"/>
    </source>
</evidence>
<evidence type="ECO:0000313" key="2">
    <source>
        <dbReference type="Proteomes" id="UP001526201"/>
    </source>
</evidence>
<name>A0ABT3CEW8_9MYCO</name>
<proteinExistence type="predicted"/>
<comment type="caution">
    <text evidence="1">The sequence shown here is derived from an EMBL/GenBank/DDBJ whole genome shotgun (WGS) entry which is preliminary data.</text>
</comment>
<dbReference type="Proteomes" id="UP001526201">
    <property type="component" value="Unassembled WGS sequence"/>
</dbReference>
<keyword evidence="2" id="KW-1185">Reference proteome</keyword>
<dbReference type="RefSeq" id="WP_264069075.1">
    <property type="nucleotide sequence ID" value="NZ_JACKTY010000031.1"/>
</dbReference>
<accession>A0ABT3CEW8</accession>